<feature type="region of interest" description="Disordered" evidence="1">
    <location>
        <begin position="1"/>
        <end position="21"/>
    </location>
</feature>
<name>X0X578_9ZZZZ</name>
<evidence type="ECO:0000256" key="1">
    <source>
        <dbReference type="SAM" id="MobiDB-lite"/>
    </source>
</evidence>
<evidence type="ECO:0000313" key="2">
    <source>
        <dbReference type="EMBL" id="GAG31818.1"/>
    </source>
</evidence>
<dbReference type="EMBL" id="BARS01044037">
    <property type="protein sequence ID" value="GAG31818.1"/>
    <property type="molecule type" value="Genomic_DNA"/>
</dbReference>
<reference evidence="2" key="1">
    <citation type="journal article" date="2014" name="Front. Microbiol.">
        <title>High frequency of phylogenetically diverse reductive dehalogenase-homologous genes in deep subseafloor sedimentary metagenomes.</title>
        <authorList>
            <person name="Kawai M."/>
            <person name="Futagami T."/>
            <person name="Toyoda A."/>
            <person name="Takaki Y."/>
            <person name="Nishi S."/>
            <person name="Hori S."/>
            <person name="Arai W."/>
            <person name="Tsubouchi T."/>
            <person name="Morono Y."/>
            <person name="Uchiyama I."/>
            <person name="Ito T."/>
            <person name="Fujiyama A."/>
            <person name="Inagaki F."/>
            <person name="Takami H."/>
        </authorList>
    </citation>
    <scope>NUCLEOTIDE SEQUENCE</scope>
    <source>
        <strain evidence="2">Expedition CK06-06</strain>
    </source>
</reference>
<gene>
    <name evidence="2" type="ORF">S01H1_66592</name>
</gene>
<sequence>KTLAAGEQLKAEVGPEDELDDECPAGKVWQVSLQVRVLEIDA</sequence>
<dbReference type="AlphaFoldDB" id="X0X578"/>
<feature type="non-terminal residue" evidence="2">
    <location>
        <position position="1"/>
    </location>
</feature>
<protein>
    <submittedName>
        <fullName evidence="2">Uncharacterized protein</fullName>
    </submittedName>
</protein>
<proteinExistence type="predicted"/>
<organism evidence="2">
    <name type="scientific">marine sediment metagenome</name>
    <dbReference type="NCBI Taxonomy" id="412755"/>
    <lineage>
        <taxon>unclassified sequences</taxon>
        <taxon>metagenomes</taxon>
        <taxon>ecological metagenomes</taxon>
    </lineage>
</organism>
<accession>X0X578</accession>
<comment type="caution">
    <text evidence="2">The sequence shown here is derived from an EMBL/GenBank/DDBJ whole genome shotgun (WGS) entry which is preliminary data.</text>
</comment>